<sequence>CPLPSLSPSCLPSLSDPVHATSYSSSVQLQGPTHRLQVSVMAQPTTVSLGLLLILIGQALTGPQSDPPPRTDQGTACQEHSALHDRLDVVEKRVEDTVQKLEAELSLLLDAIEAPEWSPLLVTGTPVIDILDSKVEEATF</sequence>
<evidence type="ECO:0000313" key="1">
    <source>
        <dbReference type="EMBL" id="KAI1894584.1"/>
    </source>
</evidence>
<name>A0A8T3DFP4_9TELE</name>
<keyword evidence="2" id="KW-1185">Reference proteome</keyword>
<dbReference type="PANTHER" id="PTHR37355:SF1">
    <property type="entry name" value="PLACENTA-SPECIFIC PROTEIN 9"/>
    <property type="match status" value="1"/>
</dbReference>
<feature type="non-terminal residue" evidence="1">
    <location>
        <position position="140"/>
    </location>
</feature>
<dbReference type="InterPro" id="IPR027941">
    <property type="entry name" value="PLAC9"/>
</dbReference>
<dbReference type="AlphaFoldDB" id="A0A8T3DFP4"/>
<protein>
    <recommendedName>
        <fullName evidence="3">Placenta-specific protein 9</fullName>
    </recommendedName>
</protein>
<gene>
    <name evidence="1" type="ORF">AGOR_G00117280</name>
</gene>
<dbReference type="OrthoDB" id="9937406at2759"/>
<dbReference type="Proteomes" id="UP000829720">
    <property type="component" value="Unassembled WGS sequence"/>
</dbReference>
<comment type="caution">
    <text evidence="1">The sequence shown here is derived from an EMBL/GenBank/DDBJ whole genome shotgun (WGS) entry which is preliminary data.</text>
</comment>
<reference evidence="1" key="1">
    <citation type="submission" date="2021-01" db="EMBL/GenBank/DDBJ databases">
        <authorList>
            <person name="Zahm M."/>
            <person name="Roques C."/>
            <person name="Cabau C."/>
            <person name="Klopp C."/>
            <person name="Donnadieu C."/>
            <person name="Jouanno E."/>
            <person name="Lampietro C."/>
            <person name="Louis A."/>
            <person name="Herpin A."/>
            <person name="Echchiki A."/>
            <person name="Berthelot C."/>
            <person name="Parey E."/>
            <person name="Roest-Crollius H."/>
            <person name="Braasch I."/>
            <person name="Postlethwait J."/>
            <person name="Bobe J."/>
            <person name="Montfort J."/>
            <person name="Bouchez O."/>
            <person name="Begum T."/>
            <person name="Mejri S."/>
            <person name="Adams A."/>
            <person name="Chen W.-J."/>
            <person name="Guiguen Y."/>
        </authorList>
    </citation>
    <scope>NUCLEOTIDE SEQUENCE</scope>
    <source>
        <tissue evidence="1">Blood</tissue>
    </source>
</reference>
<dbReference type="PANTHER" id="PTHR37355">
    <property type="entry name" value="PLACENTA-SPECIFIC PROTEIN 9"/>
    <property type="match status" value="1"/>
</dbReference>
<evidence type="ECO:0000313" key="2">
    <source>
        <dbReference type="Proteomes" id="UP000829720"/>
    </source>
</evidence>
<dbReference type="EMBL" id="JAERUA010000010">
    <property type="protein sequence ID" value="KAI1894584.1"/>
    <property type="molecule type" value="Genomic_DNA"/>
</dbReference>
<accession>A0A8T3DFP4</accession>
<dbReference type="Pfam" id="PF15205">
    <property type="entry name" value="PLAC9"/>
    <property type="match status" value="1"/>
</dbReference>
<proteinExistence type="predicted"/>
<evidence type="ECO:0008006" key="3">
    <source>
        <dbReference type="Google" id="ProtNLM"/>
    </source>
</evidence>
<organism evidence="1 2">
    <name type="scientific">Albula goreensis</name>
    <dbReference type="NCBI Taxonomy" id="1534307"/>
    <lineage>
        <taxon>Eukaryota</taxon>
        <taxon>Metazoa</taxon>
        <taxon>Chordata</taxon>
        <taxon>Craniata</taxon>
        <taxon>Vertebrata</taxon>
        <taxon>Euteleostomi</taxon>
        <taxon>Actinopterygii</taxon>
        <taxon>Neopterygii</taxon>
        <taxon>Teleostei</taxon>
        <taxon>Albuliformes</taxon>
        <taxon>Albulidae</taxon>
        <taxon>Albula</taxon>
    </lineage>
</organism>